<dbReference type="Gene3D" id="3.40.390.10">
    <property type="entry name" value="Collagenase (Catalytic Domain)"/>
    <property type="match status" value="1"/>
</dbReference>
<evidence type="ECO:0000256" key="8">
    <source>
        <dbReference type="ARBA" id="ARBA00024603"/>
    </source>
</evidence>
<evidence type="ECO:0000313" key="12">
    <source>
        <dbReference type="EMBL" id="VAW75666.1"/>
    </source>
</evidence>
<dbReference type="PANTHER" id="PTHR43660">
    <property type="entry name" value="DIPEPTIDYL CARBOXYPEPTIDASE"/>
    <property type="match status" value="1"/>
</dbReference>
<dbReference type="InterPro" id="IPR045666">
    <property type="entry name" value="OpdA_N"/>
</dbReference>
<dbReference type="NCBIfam" id="NF008159">
    <property type="entry name" value="PRK10911.1"/>
    <property type="match status" value="1"/>
</dbReference>
<dbReference type="GO" id="GO:0046872">
    <property type="term" value="F:metal ion binding"/>
    <property type="evidence" value="ECO:0007669"/>
    <property type="project" value="UniProtKB-KW"/>
</dbReference>
<protein>
    <recommendedName>
        <fullName evidence="9">oligopeptidase A</fullName>
        <ecNumber evidence="9">3.4.24.70</ecNumber>
    </recommendedName>
</protein>
<feature type="domain" description="Oligopeptidase A N-terminal" evidence="11">
    <location>
        <begin position="27"/>
        <end position="146"/>
    </location>
</feature>
<feature type="domain" description="Peptidase M3A/M3B catalytic" evidence="10">
    <location>
        <begin position="221"/>
        <end position="675"/>
    </location>
</feature>
<sequence length="678" mass="77793">MNPLLELTDLPAFDRILPEHVEPAVDQTLAEVQSSIESLLQAGPPFNWDNTLAPLELALNRLHRVWSPVSHLNAVMNSDALREAYNACLPKLSAFETGLGQHEELYRAVKAIADSAEFDNLEPAQQQSIRHRLRDFRLMGIELDESGQARFGEIQQRLSELQSRFQENLLDATHAWKKSITDEILLSGLPESARDLARQNAETNDVEGWLFTLDFPSYFPVMAYADNRSLREELYTAYLTRASDTGPNAGQWDNSAVMDEILALRHESALLLGFTNFGEYSLASKMADSPQQVLQFLEELAEHSVEPARRDMEDLREFAREQGFKHKIQAWDVPYWSEKLRKHRHDLSPEMLKPWFPDTRVVKGLFDVVERLYSIHVSERNDVSAWHPDVRFFEIHAADGTLRGRFYLDLYARTNKRGGAWMDDCASRLMIDEQQQVPVAYLTCNFSPPIGDRPALLTHDEVTTLFHEFGHGLHHMLTLIDYPSVSGINGVAWDAVELPSQFMENWCWEREPLDLIAAHFETGEPLPEDWFERMHRARNFQSAMQMVRQLEFALFDMRTHVEFQPGQDGRIYEVLNEVRKQVAVVPAPDFNRFAHGFSHIFGGGYAAGYYSYKWAEVLSADAYSLFEEQGIFNQESGKRFLGNILERGGSADPMQLYRQFRGRDPDIRALLRHSGLTD</sequence>
<comment type="cofactor">
    <cofactor evidence="1">
        <name>Zn(2+)</name>
        <dbReference type="ChEBI" id="CHEBI:29105"/>
    </cofactor>
</comment>
<keyword evidence="4" id="KW-0479">Metal-binding</keyword>
<dbReference type="CDD" id="cd06456">
    <property type="entry name" value="M3A_DCP"/>
    <property type="match status" value="1"/>
</dbReference>
<comment type="catalytic activity">
    <reaction evidence="8">
        <text>Hydrolysis of oligopeptides, with broad specificity. Gly or Ala commonly occur as P1 or P1' residues, but more distant residues are also important, as is shown by the fact that Z-Gly-Pro-Gly-|-Gly-Pro-Ala is cleaved, but not Z-(Gly)(5).</text>
        <dbReference type="EC" id="3.4.24.70"/>
    </reaction>
</comment>
<dbReference type="InterPro" id="IPR024080">
    <property type="entry name" value="Neurolysin/TOP_N"/>
</dbReference>
<dbReference type="GO" id="GO:0006508">
    <property type="term" value="P:proteolysis"/>
    <property type="evidence" value="ECO:0007669"/>
    <property type="project" value="UniProtKB-KW"/>
</dbReference>
<organism evidence="12">
    <name type="scientific">hydrothermal vent metagenome</name>
    <dbReference type="NCBI Taxonomy" id="652676"/>
    <lineage>
        <taxon>unclassified sequences</taxon>
        <taxon>metagenomes</taxon>
        <taxon>ecological metagenomes</taxon>
    </lineage>
</organism>
<dbReference type="Pfam" id="PF01432">
    <property type="entry name" value="Peptidase_M3"/>
    <property type="match status" value="1"/>
</dbReference>
<dbReference type="InterPro" id="IPR045090">
    <property type="entry name" value="Pept_M3A_M3B"/>
</dbReference>
<dbReference type="Pfam" id="PF19310">
    <property type="entry name" value="TOP_N"/>
    <property type="match status" value="1"/>
</dbReference>
<name>A0A3B0Z4P8_9ZZZZ</name>
<dbReference type="InterPro" id="IPR024079">
    <property type="entry name" value="MetalloPept_cat_dom_sf"/>
</dbReference>
<keyword evidence="6" id="KW-0862">Zinc</keyword>
<dbReference type="EMBL" id="UOFN01000050">
    <property type="protein sequence ID" value="VAW75666.1"/>
    <property type="molecule type" value="Genomic_DNA"/>
</dbReference>
<dbReference type="SUPFAM" id="SSF55486">
    <property type="entry name" value="Metalloproteases ('zincins'), catalytic domain"/>
    <property type="match status" value="1"/>
</dbReference>
<gene>
    <name evidence="12" type="ORF">MNBD_GAMMA15-916</name>
</gene>
<evidence type="ECO:0000259" key="10">
    <source>
        <dbReference type="Pfam" id="PF01432"/>
    </source>
</evidence>
<dbReference type="InterPro" id="IPR034005">
    <property type="entry name" value="M3A_DCP"/>
</dbReference>
<keyword evidence="5 12" id="KW-0378">Hydrolase</keyword>
<dbReference type="GO" id="GO:0005829">
    <property type="term" value="C:cytosol"/>
    <property type="evidence" value="ECO:0007669"/>
    <property type="project" value="UniProtKB-ARBA"/>
</dbReference>
<evidence type="ECO:0000256" key="1">
    <source>
        <dbReference type="ARBA" id="ARBA00001947"/>
    </source>
</evidence>
<evidence type="ECO:0000259" key="11">
    <source>
        <dbReference type="Pfam" id="PF19310"/>
    </source>
</evidence>
<evidence type="ECO:0000256" key="4">
    <source>
        <dbReference type="ARBA" id="ARBA00022723"/>
    </source>
</evidence>
<dbReference type="EC" id="3.4.24.70" evidence="9"/>
<keyword evidence="3" id="KW-0645">Protease</keyword>
<evidence type="ECO:0000256" key="9">
    <source>
        <dbReference type="ARBA" id="ARBA00026100"/>
    </source>
</evidence>
<proteinExistence type="inferred from homology"/>
<keyword evidence="7" id="KW-0482">Metalloprotease</keyword>
<dbReference type="InterPro" id="IPR024077">
    <property type="entry name" value="Neurolysin/TOP_dom2"/>
</dbReference>
<dbReference type="InterPro" id="IPR001567">
    <property type="entry name" value="Pept_M3A_M3B_dom"/>
</dbReference>
<dbReference type="PANTHER" id="PTHR43660:SF1">
    <property type="entry name" value="DIPEPTIDYL CARBOXYPEPTIDASE"/>
    <property type="match status" value="1"/>
</dbReference>
<comment type="similarity">
    <text evidence="2">Belongs to the peptidase M3 family.</text>
</comment>
<reference evidence="12" key="1">
    <citation type="submission" date="2018-06" db="EMBL/GenBank/DDBJ databases">
        <authorList>
            <person name="Zhirakovskaya E."/>
        </authorList>
    </citation>
    <scope>NUCLEOTIDE SEQUENCE</scope>
</reference>
<evidence type="ECO:0000256" key="5">
    <source>
        <dbReference type="ARBA" id="ARBA00022801"/>
    </source>
</evidence>
<evidence type="ECO:0000256" key="7">
    <source>
        <dbReference type="ARBA" id="ARBA00023049"/>
    </source>
</evidence>
<evidence type="ECO:0000256" key="2">
    <source>
        <dbReference type="ARBA" id="ARBA00006040"/>
    </source>
</evidence>
<dbReference type="Gene3D" id="1.20.1050.40">
    <property type="entry name" value="Endopeptidase. Chain P, domain 1"/>
    <property type="match status" value="1"/>
</dbReference>
<evidence type="ECO:0000256" key="3">
    <source>
        <dbReference type="ARBA" id="ARBA00022670"/>
    </source>
</evidence>
<dbReference type="AlphaFoldDB" id="A0A3B0Z4P8"/>
<dbReference type="FunFam" id="3.40.390.10:FF:000009">
    <property type="entry name" value="Oligopeptidase A"/>
    <property type="match status" value="1"/>
</dbReference>
<dbReference type="Gene3D" id="1.10.1370.10">
    <property type="entry name" value="Neurolysin, domain 3"/>
    <property type="match status" value="1"/>
</dbReference>
<evidence type="ECO:0000256" key="6">
    <source>
        <dbReference type="ARBA" id="ARBA00022833"/>
    </source>
</evidence>
<dbReference type="GO" id="GO:0004222">
    <property type="term" value="F:metalloendopeptidase activity"/>
    <property type="evidence" value="ECO:0007669"/>
    <property type="project" value="UniProtKB-EC"/>
</dbReference>
<accession>A0A3B0Z4P8</accession>